<keyword evidence="2" id="KW-1185">Reference proteome</keyword>
<organism evidence="1 2">
    <name type="scientific">Deinococcus lacus</name>
    <dbReference type="NCBI Taxonomy" id="392561"/>
    <lineage>
        <taxon>Bacteria</taxon>
        <taxon>Thermotogati</taxon>
        <taxon>Deinococcota</taxon>
        <taxon>Deinococci</taxon>
        <taxon>Deinococcales</taxon>
        <taxon>Deinococcaceae</taxon>
        <taxon>Deinococcus</taxon>
    </lineage>
</organism>
<dbReference type="RefSeq" id="WP_380082640.1">
    <property type="nucleotide sequence ID" value="NZ_JBHSWD010000001.1"/>
</dbReference>
<evidence type="ECO:0000313" key="2">
    <source>
        <dbReference type="Proteomes" id="UP001596297"/>
    </source>
</evidence>
<comment type="caution">
    <text evidence="1">The sequence shown here is derived from an EMBL/GenBank/DDBJ whole genome shotgun (WGS) entry which is preliminary data.</text>
</comment>
<dbReference type="Proteomes" id="UP001596297">
    <property type="component" value="Unassembled WGS sequence"/>
</dbReference>
<evidence type="ECO:0000313" key="1">
    <source>
        <dbReference type="EMBL" id="MFC6591637.1"/>
    </source>
</evidence>
<reference evidence="2" key="1">
    <citation type="journal article" date="2019" name="Int. J. Syst. Evol. Microbiol.">
        <title>The Global Catalogue of Microorganisms (GCM) 10K type strain sequencing project: providing services to taxonomists for standard genome sequencing and annotation.</title>
        <authorList>
            <consortium name="The Broad Institute Genomics Platform"/>
            <consortium name="The Broad Institute Genome Sequencing Center for Infectious Disease"/>
            <person name="Wu L."/>
            <person name="Ma J."/>
        </authorList>
    </citation>
    <scope>NUCLEOTIDE SEQUENCE [LARGE SCALE GENOMIC DNA]</scope>
    <source>
        <strain evidence="2">CGMCC 1.15772</strain>
    </source>
</reference>
<protein>
    <submittedName>
        <fullName evidence="1">Uncharacterized protein</fullName>
    </submittedName>
</protein>
<dbReference type="EMBL" id="JBHSWD010000001">
    <property type="protein sequence ID" value="MFC6591637.1"/>
    <property type="molecule type" value="Genomic_DNA"/>
</dbReference>
<name>A0ABW1YBM0_9DEIO</name>
<gene>
    <name evidence="1" type="ORF">ACFP81_06185</name>
</gene>
<sequence length="140" mass="15964">MAALYIVQSLYKALTAKPSSEEIAQIDLAEGGDLPMFLYNAYVWKDDPRNESSFCFRIQAPTEAEAMALGHSIMAKYFPEYVIDYPYLETRESGVDVYGSEYKHLPFLSTTMTEAQITKSITSYRKRRFYIPPAARAYGN</sequence>
<proteinExistence type="predicted"/>
<accession>A0ABW1YBM0</accession>